<gene>
    <name evidence="4" type="ORF">D0435_10375</name>
</gene>
<dbReference type="RefSeq" id="WP_160202338.1">
    <property type="nucleotide sequence ID" value="NZ_QXWK01000018.1"/>
</dbReference>
<comment type="cofactor">
    <cofactor evidence="2">
        <name>a divalent metal cation</name>
        <dbReference type="ChEBI" id="CHEBI:60240"/>
    </cofactor>
</comment>
<evidence type="ECO:0000313" key="5">
    <source>
        <dbReference type="Proteomes" id="UP000446866"/>
    </source>
</evidence>
<keyword evidence="2" id="KW-0479">Metal-binding</keyword>
<dbReference type="GO" id="GO:0046872">
    <property type="term" value="F:metal ion binding"/>
    <property type="evidence" value="ECO:0007669"/>
    <property type="project" value="UniProtKB-KW"/>
</dbReference>
<feature type="domain" description="Calcineurin-like phosphoesterase" evidence="3">
    <location>
        <begin position="1"/>
        <end position="145"/>
    </location>
</feature>
<comment type="similarity">
    <text evidence="1 2">Belongs to the metallophosphoesterase superfamily. YfcE family.</text>
</comment>
<dbReference type="EMBL" id="QXWK01000018">
    <property type="protein sequence ID" value="NBH62056.1"/>
    <property type="molecule type" value="Genomic_DNA"/>
</dbReference>
<comment type="caution">
    <text evidence="4">The sequence shown here is derived from an EMBL/GenBank/DDBJ whole genome shotgun (WGS) entry which is preliminary data.</text>
</comment>
<dbReference type="Gene3D" id="3.60.21.10">
    <property type="match status" value="1"/>
</dbReference>
<reference evidence="4 5" key="1">
    <citation type="submission" date="2018-08" db="EMBL/GenBank/DDBJ databases">
        <title>Murine metabolic-syndrome-specific gut microbial biobank.</title>
        <authorList>
            <person name="Liu C."/>
        </authorList>
    </citation>
    <scope>NUCLEOTIDE SEQUENCE [LARGE SCALE GENOMIC DNA]</scope>
    <source>
        <strain evidence="4 5">28</strain>
    </source>
</reference>
<dbReference type="AlphaFoldDB" id="A0A845QKC6"/>
<evidence type="ECO:0000256" key="1">
    <source>
        <dbReference type="ARBA" id="ARBA00008950"/>
    </source>
</evidence>
<organism evidence="4 5">
    <name type="scientific">Anaerotruncus colihominis</name>
    <dbReference type="NCBI Taxonomy" id="169435"/>
    <lineage>
        <taxon>Bacteria</taxon>
        <taxon>Bacillati</taxon>
        <taxon>Bacillota</taxon>
        <taxon>Clostridia</taxon>
        <taxon>Eubacteriales</taxon>
        <taxon>Oscillospiraceae</taxon>
        <taxon>Anaerotruncus</taxon>
    </lineage>
</organism>
<dbReference type="Pfam" id="PF12850">
    <property type="entry name" value="Metallophos_2"/>
    <property type="match status" value="1"/>
</dbReference>
<accession>A0A845QKC6</accession>
<proteinExistence type="inferred from homology"/>
<evidence type="ECO:0000313" key="4">
    <source>
        <dbReference type="EMBL" id="NBH62056.1"/>
    </source>
</evidence>
<name>A0A845QKC6_9FIRM</name>
<sequence length="199" mass="22116">MKIFLTSDTHGSITKAQEVLANLSDIDLIIHCGDYKDDGQWLSEVTGIPAVCVHGNSDRCNPSDFTTVDTPYGKILVIHGHMQLVEFRLDNLLYQAMEKDCTAACYGHTHIAAYEEVDGIHLINPGSLTDPRDGSGGTFAIITSTENDFYVDIVRYDTFMDSHRKAEPPVNSESNSQKKNAPKVKGGFLRKLLNYSDRF</sequence>
<dbReference type="NCBIfam" id="TIGR00040">
    <property type="entry name" value="yfcE"/>
    <property type="match status" value="1"/>
</dbReference>
<dbReference type="SUPFAM" id="SSF56300">
    <property type="entry name" value="Metallo-dependent phosphatases"/>
    <property type="match status" value="1"/>
</dbReference>
<evidence type="ECO:0000259" key="3">
    <source>
        <dbReference type="Pfam" id="PF12850"/>
    </source>
</evidence>
<keyword evidence="5" id="KW-1185">Reference proteome</keyword>
<evidence type="ECO:0000256" key="2">
    <source>
        <dbReference type="RuleBase" id="RU362039"/>
    </source>
</evidence>
<dbReference type="PANTHER" id="PTHR11124">
    <property type="entry name" value="VACUOLAR SORTING PROTEIN VPS29"/>
    <property type="match status" value="1"/>
</dbReference>
<dbReference type="InterPro" id="IPR024654">
    <property type="entry name" value="Calcineurin-like_PHP_lpxH"/>
</dbReference>
<dbReference type="Proteomes" id="UP000446866">
    <property type="component" value="Unassembled WGS sequence"/>
</dbReference>
<dbReference type="EC" id="3.1.4.-" evidence="2"/>
<protein>
    <recommendedName>
        <fullName evidence="2">Phosphoesterase</fullName>
        <ecNumber evidence="2">3.1.4.-</ecNumber>
    </recommendedName>
</protein>
<dbReference type="InterPro" id="IPR000979">
    <property type="entry name" value="Phosphodiesterase_MJ0936/Vps29"/>
</dbReference>
<dbReference type="InterPro" id="IPR029052">
    <property type="entry name" value="Metallo-depent_PP-like"/>
</dbReference>
<dbReference type="GO" id="GO:0016787">
    <property type="term" value="F:hydrolase activity"/>
    <property type="evidence" value="ECO:0007669"/>
    <property type="project" value="UniProtKB-UniRule"/>
</dbReference>